<reference evidence="1 2" key="1">
    <citation type="submission" date="2020-04" db="EMBL/GenBank/DDBJ databases">
        <title>Donghicola sp., a member of the Rhodobacteraceae family isolated from mangrove forest in Thailand.</title>
        <authorList>
            <person name="Charoenyingcharoen P."/>
            <person name="Yukphan P."/>
        </authorList>
    </citation>
    <scope>NUCLEOTIDE SEQUENCE [LARGE SCALE GENOMIC DNA]</scope>
    <source>
        <strain evidence="1 2">B5-SW-15</strain>
    </source>
</reference>
<accession>A0A850QE32</accession>
<evidence type="ECO:0000313" key="2">
    <source>
        <dbReference type="Proteomes" id="UP000592216"/>
    </source>
</evidence>
<sequence>MTKVILHVGMPKCASSSIQAHFADHYDAYASLGLLYPAAGRETTGYRSHRPLHRASIAEFPVIIDQIAAEARSKNCENILLSSEELGNAVVKNSETADLVKALQAQFGASNVEVLFLIRNHTSFVASSFAQFIKAGLFRVSENLLFRHPEPSINAYAECFRAQNGFDFFDFHEFFQRFEAVANGARFNVLNINEPGGGSVIERVCNLFGVSSAAPETRRNESLTQHQLFCLLHARRRFGFAKVKAKRKFLINGMIIDQEFKSPLFDIDAGLAARIRQAAETDKQFFEDRFPIRINLPEVAPPEITEGPVEPTENMVEFIEKIMSIEDLKMRRAKIIGRKKFA</sequence>
<dbReference type="AlphaFoldDB" id="A0A850QE32"/>
<name>A0A850QE32_9RHOB</name>
<dbReference type="EMBL" id="JABCJE010000008">
    <property type="protein sequence ID" value="NVO24675.1"/>
    <property type="molecule type" value="Genomic_DNA"/>
</dbReference>
<proteinExistence type="predicted"/>
<dbReference type="RefSeq" id="WP_177158322.1">
    <property type="nucleotide sequence ID" value="NZ_JABCJE010000008.1"/>
</dbReference>
<dbReference type="Proteomes" id="UP000592216">
    <property type="component" value="Unassembled WGS sequence"/>
</dbReference>
<protein>
    <submittedName>
        <fullName evidence="1">Uncharacterized protein</fullName>
    </submittedName>
</protein>
<dbReference type="InterPro" id="IPR027417">
    <property type="entry name" value="P-loop_NTPase"/>
</dbReference>
<evidence type="ECO:0000313" key="1">
    <source>
        <dbReference type="EMBL" id="NVO24675.1"/>
    </source>
</evidence>
<comment type="caution">
    <text evidence="1">The sequence shown here is derived from an EMBL/GenBank/DDBJ whole genome shotgun (WGS) entry which is preliminary data.</text>
</comment>
<gene>
    <name evidence="1" type="ORF">HJ536_15015</name>
</gene>
<organism evidence="1 2">
    <name type="scientific">Donghicola mangrovi</name>
    <dbReference type="NCBI Taxonomy" id="2729614"/>
    <lineage>
        <taxon>Bacteria</taxon>
        <taxon>Pseudomonadati</taxon>
        <taxon>Pseudomonadota</taxon>
        <taxon>Alphaproteobacteria</taxon>
        <taxon>Rhodobacterales</taxon>
        <taxon>Roseobacteraceae</taxon>
        <taxon>Donghicola</taxon>
    </lineage>
</organism>
<dbReference type="SUPFAM" id="SSF52540">
    <property type="entry name" value="P-loop containing nucleoside triphosphate hydrolases"/>
    <property type="match status" value="1"/>
</dbReference>